<dbReference type="EMBL" id="JBCNJP010000017">
    <property type="protein sequence ID" value="KAK9064458.1"/>
    <property type="molecule type" value="Genomic_DNA"/>
</dbReference>
<organism evidence="4 5">
    <name type="scientific">Deinandra increscens subsp. villosa</name>
    <dbReference type="NCBI Taxonomy" id="3103831"/>
    <lineage>
        <taxon>Eukaryota</taxon>
        <taxon>Viridiplantae</taxon>
        <taxon>Streptophyta</taxon>
        <taxon>Embryophyta</taxon>
        <taxon>Tracheophyta</taxon>
        <taxon>Spermatophyta</taxon>
        <taxon>Magnoliopsida</taxon>
        <taxon>eudicotyledons</taxon>
        <taxon>Gunneridae</taxon>
        <taxon>Pentapetalae</taxon>
        <taxon>asterids</taxon>
        <taxon>campanulids</taxon>
        <taxon>Asterales</taxon>
        <taxon>Asteraceae</taxon>
        <taxon>Asteroideae</taxon>
        <taxon>Heliantheae alliance</taxon>
        <taxon>Madieae</taxon>
        <taxon>Madiinae</taxon>
        <taxon>Deinandra</taxon>
    </lineage>
</organism>
<gene>
    <name evidence="4" type="ORF">SSX86_015840</name>
</gene>
<dbReference type="GO" id="GO:0005737">
    <property type="term" value="C:cytoplasm"/>
    <property type="evidence" value="ECO:0007669"/>
    <property type="project" value="TreeGrafter"/>
</dbReference>
<dbReference type="Proteomes" id="UP001408789">
    <property type="component" value="Unassembled WGS sequence"/>
</dbReference>
<comment type="caution">
    <text evidence="4">The sequence shown here is derived from an EMBL/GenBank/DDBJ whole genome shotgun (WGS) entry which is preliminary data.</text>
</comment>
<evidence type="ECO:0000256" key="2">
    <source>
        <dbReference type="ARBA" id="ARBA00022679"/>
    </source>
</evidence>
<dbReference type="GO" id="GO:0005975">
    <property type="term" value="P:carbohydrate metabolic process"/>
    <property type="evidence" value="ECO:0007669"/>
    <property type="project" value="InterPro"/>
</dbReference>
<keyword evidence="5" id="KW-1185">Reference proteome</keyword>
<dbReference type="EC" id="2.5.1.18" evidence="1"/>
<dbReference type="GO" id="GO:0004364">
    <property type="term" value="F:glutathione transferase activity"/>
    <property type="evidence" value="ECO:0007669"/>
    <property type="project" value="UniProtKB-EC"/>
</dbReference>
<dbReference type="GO" id="GO:0016853">
    <property type="term" value="F:isomerase activity"/>
    <property type="evidence" value="ECO:0007669"/>
    <property type="project" value="InterPro"/>
</dbReference>
<evidence type="ECO:0000256" key="1">
    <source>
        <dbReference type="ARBA" id="ARBA00012452"/>
    </source>
</evidence>
<sequence length="183" mass="19924">MSQKSGHRLKFVAGADAFGCALKDTLVSHLRSLHIEVEDLGTDSHSPSTKKLAASSAPSLIPPTPRSAASSPAAPASASPSSPTKAKAITKYITEAYADKGTRKDLKKSAIETVWTEVEAQKFDPATSKLTWELFFKPLLGMTTDEAVVAEFEKKLEPVLDLYEEARLTLRQQVILKIKKNEK</sequence>
<accession>A0AAP0D151</accession>
<dbReference type="SUPFAM" id="SSF89623">
    <property type="entry name" value="Ribose/Galactose isomerase RpiB/AlsB"/>
    <property type="match status" value="1"/>
</dbReference>
<evidence type="ECO:0000313" key="4">
    <source>
        <dbReference type="EMBL" id="KAK9064458.1"/>
    </source>
</evidence>
<dbReference type="SUPFAM" id="SSF47616">
    <property type="entry name" value="GST C-terminal domain-like"/>
    <property type="match status" value="1"/>
</dbReference>
<protein>
    <recommendedName>
        <fullName evidence="1">glutathione transferase</fullName>
        <ecNumber evidence="1">2.5.1.18</ecNumber>
    </recommendedName>
</protein>
<evidence type="ECO:0000256" key="3">
    <source>
        <dbReference type="SAM" id="MobiDB-lite"/>
    </source>
</evidence>
<feature type="compositionally biased region" description="Low complexity" evidence="3">
    <location>
        <begin position="66"/>
        <end position="85"/>
    </location>
</feature>
<dbReference type="Gene3D" id="3.40.1400.10">
    <property type="entry name" value="Sugar-phosphate isomerase, RpiB/LacA/LacB"/>
    <property type="match status" value="1"/>
</dbReference>
<evidence type="ECO:0000313" key="5">
    <source>
        <dbReference type="Proteomes" id="UP001408789"/>
    </source>
</evidence>
<reference evidence="4 5" key="1">
    <citation type="submission" date="2024-04" db="EMBL/GenBank/DDBJ databases">
        <title>The reference genome of an endangered Asteraceae, Deinandra increscens subsp. villosa, native to the Central Coast of California.</title>
        <authorList>
            <person name="Guilliams M."/>
            <person name="Hasenstab-Lehman K."/>
            <person name="Meyer R."/>
            <person name="Mcevoy S."/>
        </authorList>
    </citation>
    <scope>NUCLEOTIDE SEQUENCE [LARGE SCALE GENOMIC DNA]</scope>
    <source>
        <tissue evidence="4">Leaf</tissue>
    </source>
</reference>
<dbReference type="GO" id="GO:0043295">
    <property type="term" value="F:glutathione binding"/>
    <property type="evidence" value="ECO:0007669"/>
    <property type="project" value="TreeGrafter"/>
</dbReference>
<dbReference type="InterPro" id="IPR036282">
    <property type="entry name" value="Glutathione-S-Trfase_C_sf"/>
</dbReference>
<dbReference type="InterPro" id="IPR036569">
    <property type="entry name" value="RpiB_LacA_LacB_sf"/>
</dbReference>
<dbReference type="Gene3D" id="1.20.1050.10">
    <property type="match status" value="1"/>
</dbReference>
<keyword evidence="2" id="KW-0808">Transferase</keyword>
<name>A0AAP0D151_9ASTR</name>
<feature type="region of interest" description="Disordered" evidence="3">
    <location>
        <begin position="38"/>
        <end position="85"/>
    </location>
</feature>
<dbReference type="PANTHER" id="PTHR43900:SF47">
    <property type="entry name" value="GLUTATHIONE S-TRANSFERASE F6-RELATED"/>
    <property type="match status" value="1"/>
</dbReference>
<dbReference type="AlphaFoldDB" id="A0AAP0D151"/>
<dbReference type="PANTHER" id="PTHR43900">
    <property type="entry name" value="GLUTATHIONE S-TRANSFERASE RHO"/>
    <property type="match status" value="1"/>
</dbReference>
<proteinExistence type="predicted"/>
<dbReference type="GO" id="GO:0006749">
    <property type="term" value="P:glutathione metabolic process"/>
    <property type="evidence" value="ECO:0007669"/>
    <property type="project" value="TreeGrafter"/>
</dbReference>